<evidence type="ECO:0000256" key="1">
    <source>
        <dbReference type="ARBA" id="ARBA00000900"/>
    </source>
</evidence>
<evidence type="ECO:0000256" key="17">
    <source>
        <dbReference type="ARBA" id="ARBA00044244"/>
    </source>
</evidence>
<keyword evidence="13" id="KW-0862">Zinc</keyword>
<dbReference type="PROSITE" id="PS50143">
    <property type="entry name" value="BIR_REPEAT_2"/>
    <property type="match status" value="3"/>
</dbReference>
<name>A0A3P9LT18_ORYLA</name>
<evidence type="ECO:0000256" key="9">
    <source>
        <dbReference type="ARBA" id="ARBA00022723"/>
    </source>
</evidence>
<dbReference type="GO" id="GO:0016055">
    <property type="term" value="P:Wnt signaling pathway"/>
    <property type="evidence" value="ECO:0007669"/>
    <property type="project" value="UniProtKB-KW"/>
</dbReference>
<evidence type="ECO:0000256" key="3">
    <source>
        <dbReference type="ARBA" id="ARBA00006672"/>
    </source>
</evidence>
<dbReference type="CDD" id="cd00022">
    <property type="entry name" value="BIR"/>
    <property type="match status" value="3"/>
</dbReference>
<dbReference type="PROSITE" id="PS50089">
    <property type="entry name" value="ZF_RING_2"/>
    <property type="match status" value="1"/>
</dbReference>
<comment type="catalytic activity">
    <reaction evidence="1">
        <text>S-ubiquitinyl-[E2 ubiquitin-conjugating enzyme]-L-cysteine + [acceptor protein]-L-lysine = [E2 ubiquitin-conjugating enzyme]-L-cysteine + N(6)-ubiquitinyl-[acceptor protein]-L-lysine.</text>
        <dbReference type="EC" id="2.3.2.27"/>
    </reaction>
</comment>
<comment type="similarity">
    <text evidence="3">Belongs to the IAP family.</text>
</comment>
<dbReference type="Pfam" id="PF13920">
    <property type="entry name" value="zf-C3HC4_3"/>
    <property type="match status" value="1"/>
</dbReference>
<reference key="1">
    <citation type="journal article" date="2007" name="Nature">
        <title>The medaka draft genome and insights into vertebrate genome evolution.</title>
        <authorList>
            <person name="Kasahara M."/>
            <person name="Naruse K."/>
            <person name="Sasaki S."/>
            <person name="Nakatani Y."/>
            <person name="Qu W."/>
            <person name="Ahsan B."/>
            <person name="Yamada T."/>
            <person name="Nagayasu Y."/>
            <person name="Doi K."/>
            <person name="Kasai Y."/>
            <person name="Jindo T."/>
            <person name="Kobayashi D."/>
            <person name="Shimada A."/>
            <person name="Toyoda A."/>
            <person name="Kuroki Y."/>
            <person name="Fujiyama A."/>
            <person name="Sasaki T."/>
            <person name="Shimizu A."/>
            <person name="Asakawa S."/>
            <person name="Shimizu N."/>
            <person name="Hashimoto S."/>
            <person name="Yang J."/>
            <person name="Lee Y."/>
            <person name="Matsushima K."/>
            <person name="Sugano S."/>
            <person name="Sakaizumi M."/>
            <person name="Narita T."/>
            <person name="Ohishi K."/>
            <person name="Haga S."/>
            <person name="Ohta F."/>
            <person name="Nomoto H."/>
            <person name="Nogata K."/>
            <person name="Morishita T."/>
            <person name="Endo T."/>
            <person name="Shin-I T."/>
            <person name="Takeda H."/>
            <person name="Morishita S."/>
            <person name="Kohara Y."/>
        </authorList>
    </citation>
    <scope>NUCLEOTIDE SEQUENCE [LARGE SCALE GENOMIC DNA]</scope>
    <source>
        <strain>Hd-rR</strain>
    </source>
</reference>
<keyword evidence="11 18" id="KW-0863">Zinc-finger</keyword>
<evidence type="ECO:0000256" key="4">
    <source>
        <dbReference type="ARBA" id="ARBA00012483"/>
    </source>
</evidence>
<dbReference type="PROSITE" id="PS01282">
    <property type="entry name" value="BIR_REPEAT_1"/>
    <property type="match status" value="1"/>
</dbReference>
<keyword evidence="8" id="KW-0053">Apoptosis</keyword>
<dbReference type="InterPro" id="IPR001370">
    <property type="entry name" value="BIR_rpt"/>
</dbReference>
<dbReference type="PANTHER" id="PTHR10044:SF115">
    <property type="entry name" value="E3 UBIQUITIN-PROTEIN LIGASE XIAP"/>
    <property type="match status" value="1"/>
</dbReference>
<evidence type="ECO:0000256" key="8">
    <source>
        <dbReference type="ARBA" id="ARBA00022703"/>
    </source>
</evidence>
<evidence type="ECO:0000256" key="18">
    <source>
        <dbReference type="PROSITE-ProRule" id="PRU00175"/>
    </source>
</evidence>
<dbReference type="GO" id="GO:0008270">
    <property type="term" value="F:zinc ion binding"/>
    <property type="evidence" value="ECO:0007669"/>
    <property type="project" value="UniProtKB-KW"/>
</dbReference>
<protein>
    <recommendedName>
        <fullName evidence="14">E3 ubiquitin-protein ligase XIAP</fullName>
        <ecNumber evidence="4">2.3.2.27</ecNumber>
    </recommendedName>
    <alternativeName>
        <fullName evidence="15">Baculoviral IAP repeat-containing protein 4</fullName>
    </alternativeName>
    <alternativeName>
        <fullName evidence="17">RING-type E3 ubiquitin transferase XIAP</fullName>
    </alternativeName>
    <alternativeName>
        <fullName evidence="16">X-linked inhibitor of apoptosis protein</fullName>
    </alternativeName>
</protein>
<dbReference type="Proteomes" id="UP000265180">
    <property type="component" value="Chromosome 10"/>
</dbReference>
<evidence type="ECO:0000256" key="15">
    <source>
        <dbReference type="ARBA" id="ARBA00044214"/>
    </source>
</evidence>
<dbReference type="GO" id="GO:0061630">
    <property type="term" value="F:ubiquitin protein ligase activity"/>
    <property type="evidence" value="ECO:0007669"/>
    <property type="project" value="UniProtKB-EC"/>
</dbReference>
<evidence type="ECO:0000256" key="13">
    <source>
        <dbReference type="ARBA" id="ARBA00022833"/>
    </source>
</evidence>
<dbReference type="FunFam" id="1.10.1170.10:FF:000018">
    <property type="entry name" value="X-linked inhibitor of apoptosis"/>
    <property type="match status" value="1"/>
</dbReference>
<dbReference type="InterPro" id="IPR050784">
    <property type="entry name" value="IAP"/>
</dbReference>
<dbReference type="AlphaFoldDB" id="A0A3P9LT18"/>
<comment type="subcellular location">
    <subcellularLocation>
        <location evidence="2">Cytoplasm</location>
    </subcellularLocation>
</comment>
<dbReference type="Gene3D" id="1.10.1170.10">
    <property type="entry name" value="Inhibitor Of Apoptosis Protein (2mihbC-IAP-1), Chain A"/>
    <property type="match status" value="3"/>
</dbReference>
<keyword evidence="10" id="KW-0677">Repeat</keyword>
<evidence type="ECO:0000313" key="21">
    <source>
        <dbReference type="Proteomes" id="UP000265180"/>
    </source>
</evidence>
<dbReference type="SMART" id="SM00238">
    <property type="entry name" value="BIR"/>
    <property type="match status" value="3"/>
</dbReference>
<evidence type="ECO:0000256" key="14">
    <source>
        <dbReference type="ARBA" id="ARBA00044089"/>
    </source>
</evidence>
<keyword evidence="7" id="KW-0879">Wnt signaling pathway</keyword>
<accession>A0A3P9LT18</accession>
<dbReference type="FunFam" id="1.10.1170.10:FF:000027">
    <property type="entry name" value="Baculoviral IAP repeat-containing 7"/>
    <property type="match status" value="1"/>
</dbReference>
<evidence type="ECO:0000256" key="7">
    <source>
        <dbReference type="ARBA" id="ARBA00022687"/>
    </source>
</evidence>
<reference evidence="20 21" key="2">
    <citation type="submission" date="2017-04" db="EMBL/GenBank/DDBJ databases">
        <title>CpG methylation of centromeres and impact of large insertions on vertebrate speciation.</title>
        <authorList>
            <person name="Ichikawa K."/>
            <person name="Yoshimura J."/>
            <person name="Morishita S."/>
        </authorList>
    </citation>
    <scope>NUCLEOTIDE SEQUENCE</scope>
    <source>
        <strain evidence="20 21">HNI</strain>
    </source>
</reference>
<keyword evidence="12" id="KW-0833">Ubl conjugation pathway</keyword>
<evidence type="ECO:0000256" key="11">
    <source>
        <dbReference type="ARBA" id="ARBA00022771"/>
    </source>
</evidence>
<keyword evidence="5" id="KW-0963">Cytoplasm</keyword>
<evidence type="ECO:0000256" key="5">
    <source>
        <dbReference type="ARBA" id="ARBA00022490"/>
    </source>
</evidence>
<dbReference type="SUPFAM" id="SSF57924">
    <property type="entry name" value="Inhibitor of apoptosis (IAP) repeat"/>
    <property type="match status" value="3"/>
</dbReference>
<dbReference type="FunFam" id="1.10.1170.10:FF:000003">
    <property type="entry name" value="E3 ubiquitin-protein ligase XIAP"/>
    <property type="match status" value="1"/>
</dbReference>
<dbReference type="PANTHER" id="PTHR10044">
    <property type="entry name" value="INHIBITOR OF APOPTOSIS"/>
    <property type="match status" value="1"/>
</dbReference>
<evidence type="ECO:0000256" key="16">
    <source>
        <dbReference type="ARBA" id="ARBA00044224"/>
    </source>
</evidence>
<evidence type="ECO:0000256" key="12">
    <source>
        <dbReference type="ARBA" id="ARBA00022786"/>
    </source>
</evidence>
<evidence type="ECO:0000313" key="20">
    <source>
        <dbReference type="Ensembl" id="ENSORLP00020023633.1"/>
    </source>
</evidence>
<evidence type="ECO:0000256" key="2">
    <source>
        <dbReference type="ARBA" id="ARBA00004496"/>
    </source>
</evidence>
<dbReference type="Pfam" id="PF00653">
    <property type="entry name" value="BIR"/>
    <property type="match status" value="3"/>
</dbReference>
<sequence>MCDPSQDGNWESDSTIDYSKINNRLESFYNSSWSKKVSPLQLAEAGFIFTGVSDRVRCFSCQKTVENWSQEDEPVDRHIQVSPSCTFLRCTHYNRFKSNPHMPLSNGGLHDGTEGYIDYQLRTRAIVDETPYPRNRNMKSEEARLETFSSWPRSAPVRPRDLAQAGLFYLGKEDKVECFSCGGKLSGWEPGDTPWNEHEKHFSHCFYILGHDVGNVPLERDAGENEETGSRNQHCKPVNLENLDARLSTFARVQHPIDHEVLAKAGFYSKGEGDKVICFRCGGGLKDWDPEDNPWEEHAKYYPGCSFLLSEKGQEFVNTIQLQEPKYSQQVRHFIFVFIFFENPLEELEKLRQEKRCKICLDENACIVFIPCGHLASCKACSNKLNQCPICCAAIAQKIRTFIA</sequence>
<dbReference type="EC" id="2.3.2.27" evidence="4"/>
<evidence type="ECO:0000259" key="19">
    <source>
        <dbReference type="PROSITE" id="PS50089"/>
    </source>
</evidence>
<reference evidence="20" key="3">
    <citation type="submission" date="2025-08" db="UniProtKB">
        <authorList>
            <consortium name="Ensembl"/>
        </authorList>
    </citation>
    <scope>IDENTIFICATION</scope>
    <source>
        <strain evidence="20">HNI</strain>
    </source>
</reference>
<evidence type="ECO:0000256" key="6">
    <source>
        <dbReference type="ARBA" id="ARBA00022679"/>
    </source>
</evidence>
<keyword evidence="6" id="KW-0808">Transferase</keyword>
<dbReference type="GO" id="GO:0006915">
    <property type="term" value="P:apoptotic process"/>
    <property type="evidence" value="ECO:0007669"/>
    <property type="project" value="UniProtKB-KW"/>
</dbReference>
<dbReference type="GO" id="GO:0005737">
    <property type="term" value="C:cytoplasm"/>
    <property type="evidence" value="ECO:0007669"/>
    <property type="project" value="UniProtKB-SubCell"/>
</dbReference>
<dbReference type="InterPro" id="IPR001841">
    <property type="entry name" value="Znf_RING"/>
</dbReference>
<dbReference type="FunFam" id="1.10.1170.10:FF:000002">
    <property type="entry name" value="Baculoviral IAP repeat containing 7"/>
    <property type="match status" value="1"/>
</dbReference>
<dbReference type="SMART" id="SM00184">
    <property type="entry name" value="RING"/>
    <property type="match status" value="1"/>
</dbReference>
<dbReference type="InterPro" id="IPR013083">
    <property type="entry name" value="Znf_RING/FYVE/PHD"/>
</dbReference>
<feature type="domain" description="RING-type" evidence="19">
    <location>
        <begin position="357"/>
        <end position="391"/>
    </location>
</feature>
<dbReference type="Ensembl" id="ENSORLT00020009014.1">
    <property type="protein sequence ID" value="ENSORLP00020023633.1"/>
    <property type="gene ID" value="ENSORLG00020004660.1"/>
</dbReference>
<evidence type="ECO:0000256" key="10">
    <source>
        <dbReference type="ARBA" id="ARBA00022737"/>
    </source>
</evidence>
<dbReference type="Gene3D" id="3.30.40.10">
    <property type="entry name" value="Zinc/RING finger domain, C3HC4 (zinc finger)"/>
    <property type="match status" value="1"/>
</dbReference>
<reference evidence="20" key="4">
    <citation type="submission" date="2025-09" db="UniProtKB">
        <authorList>
            <consortium name="Ensembl"/>
        </authorList>
    </citation>
    <scope>IDENTIFICATION</scope>
    <source>
        <strain evidence="20">HNI</strain>
    </source>
</reference>
<proteinExistence type="inferred from homology"/>
<keyword evidence="9" id="KW-0479">Metal-binding</keyword>
<organism evidence="20 21">
    <name type="scientific">Oryzias latipes</name>
    <name type="common">Japanese rice fish</name>
    <name type="synonym">Japanese killifish</name>
    <dbReference type="NCBI Taxonomy" id="8090"/>
    <lineage>
        <taxon>Eukaryota</taxon>
        <taxon>Metazoa</taxon>
        <taxon>Chordata</taxon>
        <taxon>Craniata</taxon>
        <taxon>Vertebrata</taxon>
        <taxon>Euteleostomi</taxon>
        <taxon>Actinopterygii</taxon>
        <taxon>Neopterygii</taxon>
        <taxon>Teleostei</taxon>
        <taxon>Neoteleostei</taxon>
        <taxon>Acanthomorphata</taxon>
        <taxon>Ovalentaria</taxon>
        <taxon>Atherinomorphae</taxon>
        <taxon>Beloniformes</taxon>
        <taxon>Adrianichthyidae</taxon>
        <taxon>Oryziinae</taxon>
        <taxon>Oryzias</taxon>
    </lineage>
</organism>